<dbReference type="InterPro" id="IPR005135">
    <property type="entry name" value="Endo/exonuclease/phosphatase"/>
</dbReference>
<gene>
    <name evidence="3" type="ORF">KTQ36_07965</name>
</gene>
<keyword evidence="1" id="KW-0472">Membrane</keyword>
<reference evidence="3 4" key="1">
    <citation type="submission" date="2021-07" db="EMBL/GenBank/DDBJ databases">
        <title>The draft genome sequence of Sphingomicrobium sp. B8.</title>
        <authorList>
            <person name="Mu L."/>
        </authorList>
    </citation>
    <scope>NUCLEOTIDE SEQUENCE [LARGE SCALE GENOMIC DNA]</scope>
    <source>
        <strain evidence="3 4">B8</strain>
    </source>
</reference>
<evidence type="ECO:0000259" key="2">
    <source>
        <dbReference type="Pfam" id="PF03372"/>
    </source>
</evidence>
<feature type="transmembrane region" description="Helical" evidence="1">
    <location>
        <begin position="48"/>
        <end position="67"/>
    </location>
</feature>
<name>A0ABS6V6N7_9SPHN</name>
<organism evidence="3 4">
    <name type="scientific">Sphingomicrobium clamense</name>
    <dbReference type="NCBI Taxonomy" id="2851013"/>
    <lineage>
        <taxon>Bacteria</taxon>
        <taxon>Pseudomonadati</taxon>
        <taxon>Pseudomonadota</taxon>
        <taxon>Alphaproteobacteria</taxon>
        <taxon>Sphingomonadales</taxon>
        <taxon>Sphingomonadaceae</taxon>
        <taxon>Sphingomicrobium</taxon>
    </lineage>
</organism>
<sequence length="332" mass="37326">MRRPTAFLGRTNIQKFSIAILAVAVLLLLAVLVSLAPSDMWFVRAVDLVREPMAYFAAMLLMAAFFINDRERPLAIIALAIVIGINVWRIWPYSAFAAAEMAIGDHATDTDRVCFTAMSVNVKVKNRDYDRISTQIEQRDPDVLFLMETDQRWINNLSSVLSTFPNVVTHAQPKAFGLVFASRLPVVKTNVVENTYRDTPTLYATLTPSPRSPVEFIGLHPKPPLPGWNTELRDKNIVNAALQTPDRLPDAIVMGDFNDVPWSRTTERFKETGGWKDPRVGRGTYPTFPANITWLGWPLDQLMVKGNVAIEAFEVLPENGSDHRAVFARFCH</sequence>
<accession>A0ABS6V6N7</accession>
<evidence type="ECO:0000313" key="4">
    <source>
        <dbReference type="Proteomes" id="UP000698028"/>
    </source>
</evidence>
<dbReference type="RefSeq" id="WP_218633154.1">
    <property type="nucleotide sequence ID" value="NZ_JAHVAH010000001.1"/>
</dbReference>
<keyword evidence="3" id="KW-0540">Nuclease</keyword>
<dbReference type="Pfam" id="PF03372">
    <property type="entry name" value="Exo_endo_phos"/>
    <property type="match status" value="1"/>
</dbReference>
<evidence type="ECO:0000313" key="3">
    <source>
        <dbReference type="EMBL" id="MBW0145230.1"/>
    </source>
</evidence>
<dbReference type="EMBL" id="JAHVAH010000001">
    <property type="protein sequence ID" value="MBW0145230.1"/>
    <property type="molecule type" value="Genomic_DNA"/>
</dbReference>
<keyword evidence="1" id="KW-1133">Transmembrane helix</keyword>
<keyword evidence="1" id="KW-0812">Transmembrane</keyword>
<proteinExistence type="predicted"/>
<feature type="transmembrane region" description="Helical" evidence="1">
    <location>
        <begin position="74"/>
        <end position="91"/>
    </location>
</feature>
<dbReference type="GO" id="GO:0004519">
    <property type="term" value="F:endonuclease activity"/>
    <property type="evidence" value="ECO:0007669"/>
    <property type="project" value="UniProtKB-KW"/>
</dbReference>
<feature type="transmembrane region" description="Helical" evidence="1">
    <location>
        <begin position="16"/>
        <end position="36"/>
    </location>
</feature>
<protein>
    <submittedName>
        <fullName evidence="3">Endonuclease/exonuclease/phosphatase family protein</fullName>
    </submittedName>
</protein>
<keyword evidence="3" id="KW-0378">Hydrolase</keyword>
<comment type="caution">
    <text evidence="3">The sequence shown here is derived from an EMBL/GenBank/DDBJ whole genome shotgun (WGS) entry which is preliminary data.</text>
</comment>
<dbReference type="Proteomes" id="UP000698028">
    <property type="component" value="Unassembled WGS sequence"/>
</dbReference>
<evidence type="ECO:0000256" key="1">
    <source>
        <dbReference type="SAM" id="Phobius"/>
    </source>
</evidence>
<keyword evidence="4" id="KW-1185">Reference proteome</keyword>
<feature type="domain" description="Endonuclease/exonuclease/phosphatase" evidence="2">
    <location>
        <begin position="118"/>
        <end position="323"/>
    </location>
</feature>
<keyword evidence="3" id="KW-0255">Endonuclease</keyword>